<evidence type="ECO:0000313" key="9">
    <source>
        <dbReference type="EMBL" id="CBI09603.1"/>
    </source>
</evidence>
<feature type="transmembrane region" description="Helical" evidence="8">
    <location>
        <begin position="323"/>
        <end position="345"/>
    </location>
</feature>
<feature type="transmembrane region" description="Helical" evidence="8">
    <location>
        <begin position="121"/>
        <end position="140"/>
    </location>
</feature>
<accession>E6QQT2</accession>
<feature type="transmembrane region" description="Helical" evidence="8">
    <location>
        <begin position="266"/>
        <end position="287"/>
    </location>
</feature>
<evidence type="ECO:0000256" key="3">
    <source>
        <dbReference type="ARBA" id="ARBA00022676"/>
    </source>
</evidence>
<proteinExistence type="predicted"/>
<sequence length="551" mass="62579">MKHLRQTRTLLPLNWILILAVAYVLPGLVGHDPWKQDEPYILGIIQHMLVYHDWVVPNNAGIPFMEKPPLYYWTGAFFATLTRSWLPLHDGIRLASGFFTALTLLFTGLTARAVWGDGYGRLAVLALIASFGLLFESHIMITDVPMLTGYAIAYYGLLCAIDRPVWGGFWLGSGTGIGFLAKGMLIPGVLAVTVLLLLLFPLWRKRPFAVALGIALLAALPWFIIWPASLWLRSAPLFYEWFWLNNVGRFLGFAVPQLGASNNPVFWLRTLPWFAWPVLPLALLTLWRERQRITQHIGLQAGLVGFLVYLAVMQSSASARTAYGLPMLISLTLLATPSTIALPNAINRLGDYFARLIFLPAIILSWLVWGMMQITHQPPHWEWLTRGLSPGFVMPFHPVAVLIAFSATLVWFANWWVFPHLRERAVWTTALSVTVFWLLFSTLWLPWVDNAKRYREVFASVIDHLPKGYHCVSGMELNESTRPMFDYYLGMAKIAFTHELDPQCNALLIDQHGLLQPPSMPNWKLVWQGNRPQEDKDRFLLYVKTTPSTGF</sequence>
<keyword evidence="4" id="KW-0808">Transferase</keyword>
<evidence type="ECO:0000256" key="1">
    <source>
        <dbReference type="ARBA" id="ARBA00004651"/>
    </source>
</evidence>
<comment type="caution">
    <text evidence="9">The sequence shown here is derived from an EMBL/GenBank/DDBJ whole genome shotgun (WGS) entry which is preliminary data.</text>
</comment>
<dbReference type="AlphaFoldDB" id="E6QQT2"/>
<feature type="transmembrane region" description="Helical" evidence="8">
    <location>
        <begin position="98"/>
        <end position="115"/>
    </location>
</feature>
<keyword evidence="5 8" id="KW-0812">Transmembrane</keyword>
<dbReference type="EMBL" id="CABR01000040">
    <property type="protein sequence ID" value="CBI09603.1"/>
    <property type="molecule type" value="Genomic_DNA"/>
</dbReference>
<keyword evidence="2" id="KW-1003">Cell membrane</keyword>
<feature type="transmembrane region" description="Helical" evidence="8">
    <location>
        <begin position="184"/>
        <end position="203"/>
    </location>
</feature>
<dbReference type="GO" id="GO:0008610">
    <property type="term" value="P:lipid biosynthetic process"/>
    <property type="evidence" value="ECO:0007669"/>
    <property type="project" value="UniProtKB-ARBA"/>
</dbReference>
<evidence type="ECO:0000256" key="6">
    <source>
        <dbReference type="ARBA" id="ARBA00022989"/>
    </source>
</evidence>
<dbReference type="GO" id="GO:0005886">
    <property type="term" value="C:plasma membrane"/>
    <property type="evidence" value="ECO:0007669"/>
    <property type="project" value="UniProtKB-SubCell"/>
</dbReference>
<feature type="transmembrane region" description="Helical" evidence="8">
    <location>
        <begin position="425"/>
        <end position="447"/>
    </location>
</feature>
<feature type="transmembrane region" description="Helical" evidence="8">
    <location>
        <begin position="70"/>
        <end position="86"/>
    </location>
</feature>
<protein>
    <submittedName>
        <fullName evidence="9">Putative transmembrane protein</fullName>
    </submittedName>
</protein>
<dbReference type="PANTHER" id="PTHR33908:SF11">
    <property type="entry name" value="MEMBRANE PROTEIN"/>
    <property type="match status" value="1"/>
</dbReference>
<keyword evidence="7 8" id="KW-0472">Membrane</keyword>
<organism evidence="9">
    <name type="scientific">mine drainage metagenome</name>
    <dbReference type="NCBI Taxonomy" id="410659"/>
    <lineage>
        <taxon>unclassified sequences</taxon>
        <taxon>metagenomes</taxon>
        <taxon>ecological metagenomes</taxon>
    </lineage>
</organism>
<reference evidence="9" key="1">
    <citation type="submission" date="2009-10" db="EMBL/GenBank/DDBJ databases">
        <title>Diversity of trophic interactions inside an arsenic-rich microbial ecosystem.</title>
        <authorList>
            <person name="Bertin P.N."/>
            <person name="Heinrich-Salmeron A."/>
            <person name="Pelletier E."/>
            <person name="Goulhen-Chollet F."/>
            <person name="Arsene-Ploetze F."/>
            <person name="Gallien S."/>
            <person name="Calteau A."/>
            <person name="Vallenet D."/>
            <person name="Casiot C."/>
            <person name="Chane-Woon-Ming B."/>
            <person name="Giloteaux L."/>
            <person name="Barakat M."/>
            <person name="Bonnefoy V."/>
            <person name="Bruneel O."/>
            <person name="Chandler M."/>
            <person name="Cleiss J."/>
            <person name="Duran R."/>
            <person name="Elbaz-Poulichet F."/>
            <person name="Fonknechten N."/>
            <person name="Lauga B."/>
            <person name="Mornico D."/>
            <person name="Ortet P."/>
            <person name="Schaeffer C."/>
            <person name="Siguier P."/>
            <person name="Alexander Thil Smith A."/>
            <person name="Van Dorsselaer A."/>
            <person name="Weissenbach J."/>
            <person name="Medigue C."/>
            <person name="Le Paslier D."/>
        </authorList>
    </citation>
    <scope>NUCLEOTIDE SEQUENCE</scope>
</reference>
<evidence type="ECO:0000256" key="5">
    <source>
        <dbReference type="ARBA" id="ARBA00022692"/>
    </source>
</evidence>
<feature type="transmembrane region" description="Helical" evidence="8">
    <location>
        <begin position="152"/>
        <end position="172"/>
    </location>
</feature>
<feature type="transmembrane region" description="Helical" evidence="8">
    <location>
        <begin position="12"/>
        <end position="29"/>
    </location>
</feature>
<evidence type="ECO:0000256" key="7">
    <source>
        <dbReference type="ARBA" id="ARBA00023136"/>
    </source>
</evidence>
<feature type="transmembrane region" description="Helical" evidence="8">
    <location>
        <begin position="392"/>
        <end position="413"/>
    </location>
</feature>
<comment type="subcellular location">
    <subcellularLocation>
        <location evidence="1">Cell membrane</location>
        <topology evidence="1">Multi-pass membrane protein</topology>
    </subcellularLocation>
</comment>
<dbReference type="InterPro" id="IPR050297">
    <property type="entry name" value="LipidA_mod_glycosyltrf_83"/>
</dbReference>
<keyword evidence="6 8" id="KW-1133">Transmembrane helix</keyword>
<evidence type="ECO:0000256" key="4">
    <source>
        <dbReference type="ARBA" id="ARBA00022679"/>
    </source>
</evidence>
<name>E6QQT2_9ZZZZ</name>
<gene>
    <name evidence="9" type="ORF">CARN7_0339</name>
</gene>
<evidence type="ECO:0000256" key="2">
    <source>
        <dbReference type="ARBA" id="ARBA00022475"/>
    </source>
</evidence>
<feature type="transmembrane region" description="Helical" evidence="8">
    <location>
        <begin position="352"/>
        <end position="372"/>
    </location>
</feature>
<keyword evidence="3" id="KW-0328">Glycosyltransferase</keyword>
<evidence type="ECO:0000256" key="8">
    <source>
        <dbReference type="SAM" id="Phobius"/>
    </source>
</evidence>
<feature type="transmembrane region" description="Helical" evidence="8">
    <location>
        <begin position="299"/>
        <end position="317"/>
    </location>
</feature>
<dbReference type="GO" id="GO:0016763">
    <property type="term" value="F:pentosyltransferase activity"/>
    <property type="evidence" value="ECO:0007669"/>
    <property type="project" value="TreeGrafter"/>
</dbReference>
<dbReference type="PANTHER" id="PTHR33908">
    <property type="entry name" value="MANNOSYLTRANSFERASE YKCB-RELATED"/>
    <property type="match status" value="1"/>
</dbReference>
<feature type="transmembrane region" description="Helical" evidence="8">
    <location>
        <begin position="210"/>
        <end position="232"/>
    </location>
</feature>